<dbReference type="Proteomes" id="UP000292957">
    <property type="component" value="Unassembled WGS sequence"/>
</dbReference>
<protein>
    <submittedName>
        <fullName evidence="1">Uncharacterized protein</fullName>
    </submittedName>
</protein>
<evidence type="ECO:0000313" key="1">
    <source>
        <dbReference type="EMBL" id="TBU26990.1"/>
    </source>
</evidence>
<dbReference type="EMBL" id="ML143438">
    <property type="protein sequence ID" value="TBU26990.1"/>
    <property type="molecule type" value="Genomic_DNA"/>
</dbReference>
<sequence length="113" mass="12123">MFQVSSPELDDNLASSGLGNHDASTLLAFSQSPELSDNVTPSLLEPLALWDLTGDTNWSTLVSASEELPPPRCLSYVYCILSNVFKLSPILGAESPLTDELAIVNMHLGSLTM</sequence>
<accession>A0A4Q9MHP3</accession>
<gene>
    <name evidence="1" type="ORF">BD311DRAFT_846624</name>
</gene>
<organism evidence="1">
    <name type="scientific">Dichomitus squalens</name>
    <dbReference type="NCBI Taxonomy" id="114155"/>
    <lineage>
        <taxon>Eukaryota</taxon>
        <taxon>Fungi</taxon>
        <taxon>Dikarya</taxon>
        <taxon>Basidiomycota</taxon>
        <taxon>Agaricomycotina</taxon>
        <taxon>Agaricomycetes</taxon>
        <taxon>Polyporales</taxon>
        <taxon>Polyporaceae</taxon>
        <taxon>Dichomitus</taxon>
    </lineage>
</organism>
<dbReference type="AlphaFoldDB" id="A0A4Q9MHP3"/>
<reference evidence="1" key="1">
    <citation type="submission" date="2019-01" db="EMBL/GenBank/DDBJ databases">
        <title>Draft genome sequences of three monokaryotic isolates of the white-rot basidiomycete fungus Dichomitus squalens.</title>
        <authorList>
            <consortium name="DOE Joint Genome Institute"/>
            <person name="Lopez S.C."/>
            <person name="Andreopoulos B."/>
            <person name="Pangilinan J."/>
            <person name="Lipzen A."/>
            <person name="Riley R."/>
            <person name="Ahrendt S."/>
            <person name="Ng V."/>
            <person name="Barry K."/>
            <person name="Daum C."/>
            <person name="Grigoriev I.V."/>
            <person name="Hilden K.S."/>
            <person name="Makela M.R."/>
            <person name="de Vries R.P."/>
        </authorList>
    </citation>
    <scope>NUCLEOTIDE SEQUENCE [LARGE SCALE GENOMIC DNA]</scope>
    <source>
        <strain evidence="1">OM18370.1</strain>
    </source>
</reference>
<proteinExistence type="predicted"/>
<name>A0A4Q9MHP3_9APHY</name>